<dbReference type="GO" id="GO:0046677">
    <property type="term" value="P:response to antibiotic"/>
    <property type="evidence" value="ECO:0007669"/>
    <property type="project" value="UniProtKB-UniRule"/>
</dbReference>
<dbReference type="EC" id="3.5.2.6" evidence="3 8"/>
<comment type="catalytic activity">
    <reaction evidence="1 8">
        <text>a beta-lactam + H2O = a substituted beta-amino acid</text>
        <dbReference type="Rhea" id="RHEA:20401"/>
        <dbReference type="ChEBI" id="CHEBI:15377"/>
        <dbReference type="ChEBI" id="CHEBI:35627"/>
        <dbReference type="ChEBI" id="CHEBI:140347"/>
        <dbReference type="EC" id="3.5.2.6"/>
    </reaction>
</comment>
<gene>
    <name evidence="10" type="ORF">NH26_07065</name>
</gene>
<dbReference type="PANTHER" id="PTHR30627:SF6">
    <property type="entry name" value="BETA-LACTAMASE YBXI-RELATED"/>
    <property type="match status" value="1"/>
</dbReference>
<comment type="caution">
    <text evidence="10">The sequence shown here is derived from an EMBL/GenBank/DDBJ whole genome shotgun (WGS) entry which is preliminary data.</text>
</comment>
<dbReference type="SUPFAM" id="SSF56601">
    <property type="entry name" value="beta-lactamase/transpeptidase-like"/>
    <property type="match status" value="1"/>
</dbReference>
<accession>A0A1S1YYN7</accession>
<dbReference type="GO" id="GO:0008800">
    <property type="term" value="F:beta-lactamase activity"/>
    <property type="evidence" value="ECO:0007669"/>
    <property type="project" value="UniProtKB-UniRule"/>
</dbReference>
<proteinExistence type="inferred from homology"/>
<evidence type="ECO:0000256" key="7">
    <source>
        <dbReference type="PIRSR" id="PIRSR602137-50"/>
    </source>
</evidence>
<evidence type="ECO:0000313" key="11">
    <source>
        <dbReference type="Proteomes" id="UP000179797"/>
    </source>
</evidence>
<dbReference type="InterPro" id="IPR002137">
    <property type="entry name" value="Beta-lactam_class-D_AS"/>
</dbReference>
<keyword evidence="6 8" id="KW-0046">Antibiotic resistance</keyword>
<name>A0A1S1YYN7_FLAPC</name>
<protein>
    <recommendedName>
        <fullName evidence="3 8">Beta-lactamase</fullName>
        <ecNumber evidence="3 8">3.5.2.6</ecNumber>
    </recommendedName>
</protein>
<comment type="similarity">
    <text evidence="2 8">Belongs to the class-D beta-lactamase family.</text>
</comment>
<dbReference type="RefSeq" id="WP_044218567.1">
    <property type="nucleotide sequence ID" value="NZ_JRYR02000001.1"/>
</dbReference>
<dbReference type="InterPro" id="IPR050515">
    <property type="entry name" value="Beta-lactam/transpept"/>
</dbReference>
<dbReference type="EMBL" id="JRYR02000001">
    <property type="protein sequence ID" value="OHX66126.1"/>
    <property type="molecule type" value="Genomic_DNA"/>
</dbReference>
<evidence type="ECO:0000313" key="10">
    <source>
        <dbReference type="EMBL" id="OHX66126.1"/>
    </source>
</evidence>
<keyword evidence="11" id="KW-1185">Reference proteome</keyword>
<feature type="modified residue" description="N6-carboxylysine" evidence="7">
    <location>
        <position position="80"/>
    </location>
</feature>
<dbReference type="Gene3D" id="3.40.710.10">
    <property type="entry name" value="DD-peptidase/beta-lactamase superfamily"/>
    <property type="match status" value="1"/>
</dbReference>
<dbReference type="GO" id="GO:0017001">
    <property type="term" value="P:antibiotic catabolic process"/>
    <property type="evidence" value="ECO:0007669"/>
    <property type="project" value="InterPro"/>
</dbReference>
<dbReference type="GO" id="GO:0008658">
    <property type="term" value="F:penicillin binding"/>
    <property type="evidence" value="ECO:0007669"/>
    <property type="project" value="InterPro"/>
</dbReference>
<feature type="active site" description="Acyl-ester intermediate" evidence="7">
    <location>
        <position position="77"/>
    </location>
</feature>
<organism evidence="10 11">
    <name type="scientific">Flammeovirga pacifica</name>
    <dbReference type="NCBI Taxonomy" id="915059"/>
    <lineage>
        <taxon>Bacteria</taxon>
        <taxon>Pseudomonadati</taxon>
        <taxon>Bacteroidota</taxon>
        <taxon>Cytophagia</taxon>
        <taxon>Cytophagales</taxon>
        <taxon>Flammeovirgaceae</taxon>
        <taxon>Flammeovirga</taxon>
    </lineage>
</organism>
<dbReference type="Proteomes" id="UP000179797">
    <property type="component" value="Unassembled WGS sequence"/>
</dbReference>
<keyword evidence="4" id="KW-0732">Signal</keyword>
<keyword evidence="5 8" id="KW-0378">Hydrolase</keyword>
<reference evidence="10 11" key="1">
    <citation type="journal article" date="2012" name="Int. J. Syst. Evol. Microbiol.">
        <title>Flammeovirga pacifica sp. nov., isolated from deep-sea sediment.</title>
        <authorList>
            <person name="Xu H."/>
            <person name="Fu Y."/>
            <person name="Yang N."/>
            <person name="Ding Z."/>
            <person name="Lai Q."/>
            <person name="Zeng R."/>
        </authorList>
    </citation>
    <scope>NUCLEOTIDE SEQUENCE [LARGE SCALE GENOMIC DNA]</scope>
    <source>
        <strain evidence="11">DSM 24597 / LMG 26175 / WPAGA1</strain>
    </source>
</reference>
<evidence type="ECO:0000256" key="5">
    <source>
        <dbReference type="ARBA" id="ARBA00022801"/>
    </source>
</evidence>
<evidence type="ECO:0000256" key="2">
    <source>
        <dbReference type="ARBA" id="ARBA00007898"/>
    </source>
</evidence>
<evidence type="ECO:0000256" key="1">
    <source>
        <dbReference type="ARBA" id="ARBA00001526"/>
    </source>
</evidence>
<evidence type="ECO:0000256" key="3">
    <source>
        <dbReference type="ARBA" id="ARBA00012865"/>
    </source>
</evidence>
<dbReference type="PANTHER" id="PTHR30627">
    <property type="entry name" value="PEPTIDOGLYCAN D,D-TRANSPEPTIDASE"/>
    <property type="match status" value="1"/>
</dbReference>
<evidence type="ECO:0000256" key="4">
    <source>
        <dbReference type="ARBA" id="ARBA00022729"/>
    </source>
</evidence>
<evidence type="ECO:0000256" key="8">
    <source>
        <dbReference type="RuleBase" id="RU361140"/>
    </source>
</evidence>
<dbReference type="PROSITE" id="PS00337">
    <property type="entry name" value="BETA_LACTAMASE_D"/>
    <property type="match status" value="1"/>
</dbReference>
<sequence>MKLINFFFILVIVTSCQLQNQSSNDTKVKDNKIHMSSFQKILDSTRVKGAILIYDLSNNKYYSNNFDWASKGKLPASTFKIPNSIIALETKIVNNDSSLLKWDGDDRRLKIWEQDLIMRDAFHYSCVPCYQDIARKIGVKKMNHYLDKLNYGHMEVDSTNLDLFWLVGASEISQFEQIEFLKSLYNSNLPISQKTEKVAKRMMIIESDEHHTLRGKTGWSVVGDIHNAWFVGYLEREDSIYFFATNISPDEGFKMKDFSNVRIETTLEAINILETK</sequence>
<dbReference type="InterPro" id="IPR001460">
    <property type="entry name" value="PCN-bd_Tpept"/>
</dbReference>
<dbReference type="PROSITE" id="PS51257">
    <property type="entry name" value="PROKAR_LIPOPROTEIN"/>
    <property type="match status" value="1"/>
</dbReference>
<dbReference type="GO" id="GO:0005886">
    <property type="term" value="C:plasma membrane"/>
    <property type="evidence" value="ECO:0007669"/>
    <property type="project" value="TreeGrafter"/>
</dbReference>
<dbReference type="STRING" id="915059.NH26_07065"/>
<dbReference type="AlphaFoldDB" id="A0A1S1YYN7"/>
<dbReference type="GO" id="GO:0071555">
    <property type="term" value="P:cell wall organization"/>
    <property type="evidence" value="ECO:0007669"/>
    <property type="project" value="TreeGrafter"/>
</dbReference>
<dbReference type="InterPro" id="IPR012338">
    <property type="entry name" value="Beta-lactam/transpept-like"/>
</dbReference>
<dbReference type="Pfam" id="PF00905">
    <property type="entry name" value="Transpeptidase"/>
    <property type="match status" value="1"/>
</dbReference>
<evidence type="ECO:0000256" key="6">
    <source>
        <dbReference type="ARBA" id="ARBA00023251"/>
    </source>
</evidence>
<dbReference type="OrthoDB" id="9762883at2"/>
<dbReference type="NCBIfam" id="NF012161">
    <property type="entry name" value="bla_class_D_main"/>
    <property type="match status" value="1"/>
</dbReference>
<evidence type="ECO:0000259" key="9">
    <source>
        <dbReference type="Pfam" id="PF00905"/>
    </source>
</evidence>
<feature type="domain" description="Penicillin-binding protein transpeptidase" evidence="9">
    <location>
        <begin position="63"/>
        <end position="251"/>
    </location>
</feature>